<feature type="transmembrane region" description="Helical" evidence="1">
    <location>
        <begin position="165"/>
        <end position="188"/>
    </location>
</feature>
<feature type="transmembrane region" description="Helical" evidence="1">
    <location>
        <begin position="108"/>
        <end position="128"/>
    </location>
</feature>
<dbReference type="AlphaFoldDB" id="A0A2T1BZ61"/>
<feature type="transmembrane region" description="Helical" evidence="1">
    <location>
        <begin position="17"/>
        <end position="35"/>
    </location>
</feature>
<dbReference type="InterPro" id="IPR021515">
    <property type="entry name" value="DUF3177"/>
</dbReference>
<dbReference type="EMBL" id="PVWJ01000115">
    <property type="protein sequence ID" value="PSB01316.1"/>
    <property type="molecule type" value="Genomic_DNA"/>
</dbReference>
<dbReference type="RefSeq" id="WP_106290304.1">
    <property type="nucleotide sequence ID" value="NZ_CAWNTC010000147.1"/>
</dbReference>
<protein>
    <submittedName>
        <fullName evidence="2">DUF3177 domain-containing protein</fullName>
    </submittedName>
</protein>
<dbReference type="Pfam" id="PF11375">
    <property type="entry name" value="DUF3177"/>
    <property type="match status" value="1"/>
</dbReference>
<evidence type="ECO:0000256" key="1">
    <source>
        <dbReference type="SAM" id="Phobius"/>
    </source>
</evidence>
<reference evidence="2 3" key="1">
    <citation type="submission" date="2018-02" db="EMBL/GenBank/DDBJ databases">
        <authorList>
            <person name="Cohen D.B."/>
            <person name="Kent A.D."/>
        </authorList>
    </citation>
    <scope>NUCLEOTIDE SEQUENCE [LARGE SCALE GENOMIC DNA]</scope>
    <source>
        <strain evidence="2 3">CCAP 1448/3</strain>
    </source>
</reference>
<organism evidence="2 3">
    <name type="scientific">Merismopedia glauca CCAP 1448/3</name>
    <dbReference type="NCBI Taxonomy" id="1296344"/>
    <lineage>
        <taxon>Bacteria</taxon>
        <taxon>Bacillati</taxon>
        <taxon>Cyanobacteriota</taxon>
        <taxon>Cyanophyceae</taxon>
        <taxon>Synechococcales</taxon>
        <taxon>Merismopediaceae</taxon>
        <taxon>Merismopedia</taxon>
    </lineage>
</organism>
<evidence type="ECO:0000313" key="2">
    <source>
        <dbReference type="EMBL" id="PSB01316.1"/>
    </source>
</evidence>
<comment type="caution">
    <text evidence="2">The sequence shown here is derived from an EMBL/GenBank/DDBJ whole genome shotgun (WGS) entry which is preliminary data.</text>
</comment>
<sequence>MLNEVWLRPLVWTDYRVALLFLVIFPLVLLIWSLAQKTEAVSHLMSIYWKVSSLLAITVLLMIGSLQISYICSLFARILIPISLWFWIDLNEEIDDLPPSPFKLAVTAWRWGTTIYCVIGTLAILPFVPCAISTLTFKQTHCQIWLEAPWKFREMFLGGYKPEALGTFGIFALIIYTLSLGYFAIIQLGKQGRSAMPQ</sequence>
<dbReference type="OrthoDB" id="517164at2"/>
<keyword evidence="1" id="KW-0472">Membrane</keyword>
<gene>
    <name evidence="2" type="ORF">C7B64_19015</name>
</gene>
<keyword evidence="1" id="KW-0812">Transmembrane</keyword>
<evidence type="ECO:0000313" key="3">
    <source>
        <dbReference type="Proteomes" id="UP000238762"/>
    </source>
</evidence>
<dbReference type="Proteomes" id="UP000238762">
    <property type="component" value="Unassembled WGS sequence"/>
</dbReference>
<proteinExistence type="predicted"/>
<accession>A0A2T1BZ61</accession>
<reference evidence="2 3" key="2">
    <citation type="submission" date="2018-03" db="EMBL/GenBank/DDBJ databases">
        <title>The ancient ancestry and fast evolution of plastids.</title>
        <authorList>
            <person name="Moore K.R."/>
            <person name="Magnabosco C."/>
            <person name="Momper L."/>
            <person name="Gold D.A."/>
            <person name="Bosak T."/>
            <person name="Fournier G.P."/>
        </authorList>
    </citation>
    <scope>NUCLEOTIDE SEQUENCE [LARGE SCALE GENOMIC DNA]</scope>
    <source>
        <strain evidence="2 3">CCAP 1448/3</strain>
    </source>
</reference>
<keyword evidence="3" id="KW-1185">Reference proteome</keyword>
<name>A0A2T1BZ61_9CYAN</name>
<keyword evidence="1" id="KW-1133">Transmembrane helix</keyword>